<keyword evidence="2" id="KW-0472">Membrane</keyword>
<protein>
    <submittedName>
        <fullName evidence="4">SHOCT domain-containing protein</fullName>
    </submittedName>
</protein>
<comment type="caution">
    <text evidence="4">The sequence shown here is derived from an EMBL/GenBank/DDBJ whole genome shotgun (WGS) entry which is preliminary data.</text>
</comment>
<sequence>MQPLQQSPLGFGGEDDEDHPLVAVAVGAVVMTVLAVAFGLMALGFDYWWVAFPVGFGGLMPAAVGLAEWYTRQHTEEAAAETASETESATERDPREDALATLRDRYARGAIDEEEFERRLGAILETEDLDGARRYASRTRRDDPPEPVHREGVDPEFELELELDRDRRRHA</sequence>
<evidence type="ECO:0000313" key="4">
    <source>
        <dbReference type="EMBL" id="MFC4356636.1"/>
    </source>
</evidence>
<organism evidence="4 5">
    <name type="scientific">Halobium salinum</name>
    <dbReference type="NCBI Taxonomy" id="1364940"/>
    <lineage>
        <taxon>Archaea</taxon>
        <taxon>Methanobacteriati</taxon>
        <taxon>Methanobacteriota</taxon>
        <taxon>Stenosarchaea group</taxon>
        <taxon>Halobacteria</taxon>
        <taxon>Halobacteriales</taxon>
        <taxon>Haloferacaceae</taxon>
        <taxon>Halobium</taxon>
    </lineage>
</organism>
<reference evidence="4 5" key="1">
    <citation type="journal article" date="2019" name="Int. J. Syst. Evol. Microbiol.">
        <title>The Global Catalogue of Microorganisms (GCM) 10K type strain sequencing project: providing services to taxonomists for standard genome sequencing and annotation.</title>
        <authorList>
            <consortium name="The Broad Institute Genomics Platform"/>
            <consortium name="The Broad Institute Genome Sequencing Center for Infectious Disease"/>
            <person name="Wu L."/>
            <person name="Ma J."/>
        </authorList>
    </citation>
    <scope>NUCLEOTIDE SEQUENCE [LARGE SCALE GENOMIC DNA]</scope>
    <source>
        <strain evidence="4 5">CGMCC 1.12553</strain>
    </source>
</reference>
<dbReference type="Proteomes" id="UP001595921">
    <property type="component" value="Unassembled WGS sequence"/>
</dbReference>
<gene>
    <name evidence="4" type="ORF">ACFO0N_01595</name>
</gene>
<feature type="transmembrane region" description="Helical" evidence="2">
    <location>
        <begin position="21"/>
        <end position="41"/>
    </location>
</feature>
<feature type="transmembrane region" description="Helical" evidence="2">
    <location>
        <begin position="47"/>
        <end position="67"/>
    </location>
</feature>
<feature type="compositionally biased region" description="Basic and acidic residues" evidence="1">
    <location>
        <begin position="139"/>
        <end position="153"/>
    </location>
</feature>
<feature type="domain" description="SHOCT" evidence="3">
    <location>
        <begin position="97"/>
        <end position="121"/>
    </location>
</feature>
<dbReference type="InterPro" id="IPR018649">
    <property type="entry name" value="SHOCT"/>
</dbReference>
<dbReference type="EMBL" id="JBHSDS010000002">
    <property type="protein sequence ID" value="MFC4356636.1"/>
    <property type="molecule type" value="Genomic_DNA"/>
</dbReference>
<dbReference type="Pfam" id="PF09851">
    <property type="entry name" value="SHOCT"/>
    <property type="match status" value="1"/>
</dbReference>
<evidence type="ECO:0000259" key="3">
    <source>
        <dbReference type="Pfam" id="PF09851"/>
    </source>
</evidence>
<name>A0ABD5P6V2_9EURY</name>
<evidence type="ECO:0000256" key="2">
    <source>
        <dbReference type="SAM" id="Phobius"/>
    </source>
</evidence>
<proteinExistence type="predicted"/>
<feature type="region of interest" description="Disordered" evidence="1">
    <location>
        <begin position="134"/>
        <end position="171"/>
    </location>
</feature>
<keyword evidence="2" id="KW-0812">Transmembrane</keyword>
<evidence type="ECO:0000256" key="1">
    <source>
        <dbReference type="SAM" id="MobiDB-lite"/>
    </source>
</evidence>
<evidence type="ECO:0000313" key="5">
    <source>
        <dbReference type="Proteomes" id="UP001595921"/>
    </source>
</evidence>
<dbReference type="RefSeq" id="WP_267625074.1">
    <property type="nucleotide sequence ID" value="NZ_JAODIW010000010.1"/>
</dbReference>
<feature type="compositionally biased region" description="Basic and acidic residues" evidence="1">
    <location>
        <begin position="162"/>
        <end position="171"/>
    </location>
</feature>
<dbReference type="AlphaFoldDB" id="A0ABD5P6V2"/>
<keyword evidence="2" id="KW-1133">Transmembrane helix</keyword>
<keyword evidence="5" id="KW-1185">Reference proteome</keyword>
<feature type="region of interest" description="Disordered" evidence="1">
    <location>
        <begin position="75"/>
        <end position="97"/>
    </location>
</feature>
<accession>A0ABD5P6V2</accession>